<dbReference type="Proteomes" id="UP000006048">
    <property type="component" value="Chromosome"/>
</dbReference>
<keyword evidence="1" id="KW-0732">Signal</keyword>
<gene>
    <name evidence="2" type="ordered locus">Turpa_1091</name>
</gene>
<dbReference type="SUPFAM" id="SSF50965">
    <property type="entry name" value="Galactose oxidase, central domain"/>
    <property type="match status" value="1"/>
</dbReference>
<dbReference type="OrthoDB" id="9782766at2"/>
<protein>
    <recommendedName>
        <fullName evidence="4">IPT/TIG domain-containing protein</fullName>
    </recommendedName>
</protein>
<evidence type="ECO:0000313" key="2">
    <source>
        <dbReference type="EMBL" id="AFM11740.1"/>
    </source>
</evidence>
<dbReference type="KEGG" id="tpx:Turpa_1091"/>
<dbReference type="RefSeq" id="WP_014802257.1">
    <property type="nucleotide sequence ID" value="NC_018020.1"/>
</dbReference>
<dbReference type="InterPro" id="IPR015915">
    <property type="entry name" value="Kelch-typ_b-propeller"/>
</dbReference>
<dbReference type="InterPro" id="IPR013783">
    <property type="entry name" value="Ig-like_fold"/>
</dbReference>
<organism evidence="2 3">
    <name type="scientific">Turneriella parva (strain ATCC BAA-1111 / DSM 21527 / NCTC 11395 / H)</name>
    <name type="common">Leptospira parva</name>
    <dbReference type="NCBI Taxonomy" id="869212"/>
    <lineage>
        <taxon>Bacteria</taxon>
        <taxon>Pseudomonadati</taxon>
        <taxon>Spirochaetota</taxon>
        <taxon>Spirochaetia</taxon>
        <taxon>Leptospirales</taxon>
        <taxon>Leptospiraceae</taxon>
        <taxon>Turneriella</taxon>
    </lineage>
</organism>
<name>I4B383_TURPD</name>
<dbReference type="HOGENOM" id="CLU_546215_0_0_12"/>
<feature type="chain" id="PRO_5003685835" description="IPT/TIG domain-containing protein" evidence="1">
    <location>
        <begin position="22"/>
        <end position="499"/>
    </location>
</feature>
<dbReference type="Gene3D" id="2.60.40.10">
    <property type="entry name" value="Immunoglobulins"/>
    <property type="match status" value="1"/>
</dbReference>
<dbReference type="Gene3D" id="2.120.10.80">
    <property type="entry name" value="Kelch-type beta propeller"/>
    <property type="match status" value="2"/>
</dbReference>
<dbReference type="AlphaFoldDB" id="I4B383"/>
<dbReference type="PATRIC" id="fig|869212.3.peg.1072"/>
<dbReference type="EMBL" id="CP002959">
    <property type="protein sequence ID" value="AFM11740.1"/>
    <property type="molecule type" value="Genomic_DNA"/>
</dbReference>
<dbReference type="PROSITE" id="PS51257">
    <property type="entry name" value="PROKAR_LIPOPROTEIN"/>
    <property type="match status" value="1"/>
</dbReference>
<accession>I4B383</accession>
<proteinExistence type="predicted"/>
<reference evidence="2 3" key="1">
    <citation type="submission" date="2012-06" db="EMBL/GenBank/DDBJ databases">
        <title>The complete chromosome of genome of Turneriella parva DSM 21527.</title>
        <authorList>
            <consortium name="US DOE Joint Genome Institute (JGI-PGF)"/>
            <person name="Lucas S."/>
            <person name="Han J."/>
            <person name="Lapidus A."/>
            <person name="Bruce D."/>
            <person name="Goodwin L."/>
            <person name="Pitluck S."/>
            <person name="Peters L."/>
            <person name="Kyrpides N."/>
            <person name="Mavromatis K."/>
            <person name="Ivanova N."/>
            <person name="Mikhailova N."/>
            <person name="Chertkov O."/>
            <person name="Detter J.C."/>
            <person name="Tapia R."/>
            <person name="Han C."/>
            <person name="Land M."/>
            <person name="Hauser L."/>
            <person name="Markowitz V."/>
            <person name="Cheng J.-F."/>
            <person name="Hugenholtz P."/>
            <person name="Woyke T."/>
            <person name="Wu D."/>
            <person name="Gronow S."/>
            <person name="Wellnitz S."/>
            <person name="Brambilla E."/>
            <person name="Klenk H.-P."/>
            <person name="Eisen J.A."/>
        </authorList>
    </citation>
    <scope>NUCLEOTIDE SEQUENCE [LARGE SCALE GENOMIC DNA]</scope>
    <source>
        <strain evidence="3">ATCC BAA-1111 / DSM 21527 / NCTC 11395 / H</strain>
    </source>
</reference>
<feature type="signal peptide" evidence="1">
    <location>
        <begin position="1"/>
        <end position="21"/>
    </location>
</feature>
<evidence type="ECO:0000313" key="3">
    <source>
        <dbReference type="Proteomes" id="UP000006048"/>
    </source>
</evidence>
<evidence type="ECO:0000256" key="1">
    <source>
        <dbReference type="SAM" id="SignalP"/>
    </source>
</evidence>
<evidence type="ECO:0008006" key="4">
    <source>
        <dbReference type="Google" id="ProtNLM"/>
    </source>
</evidence>
<sequence length="499" mass="50582">MKITHLICGLAFLTTLFLGCAKSRDGSATTETATQVAPGISLNPATGPTGTLLTITSTGFDLASLSGVTINGTAAIILTKELNMARVMVMPGSTSGPLIATTTVGTQSASFTVAQVAPIARQQGAKLVGGATSSETRFGYSAALSADGNTAIIGGYGDNGSQGAAWVYTRSGTNWEQQGEKLVGTGNVGNASQGSSVALSADGNTAIVGGKHDNGAHGAAWIFIRRGATWQQQGEKLVGTGGHSPQQGDGVALSADGNTAIVGGPGDNQSQGAAWVFVRNGSTWSQQGEKLVGTGNMGAAFQGRSVALSANGNTAIVGGYFDNLRQGAAWIFFRNGSTWSQQGEKLVGLGNVGVAQQGYSVAISADGDTVIVGGRTDDNDRGAAWIFVRNGTTWSQQGNKIVGTTSEPWASQGHSVALSADGDTAILGGYSDNSDQGAIWVFKRTATTWSQIGNKLVGTGSSESTREGQCVALSADATTAISGGDMNNSGIGAAWVWVP</sequence>
<dbReference type="STRING" id="869212.Turpa_1091"/>
<keyword evidence="3" id="KW-1185">Reference proteome</keyword>
<dbReference type="InterPro" id="IPR011043">
    <property type="entry name" value="Gal_Oxase/kelch_b-propeller"/>
</dbReference>